<gene>
    <name evidence="5" type="ORF">OZ415_00620</name>
</gene>
<evidence type="ECO:0000313" key="5">
    <source>
        <dbReference type="EMBL" id="WAT25549.1"/>
    </source>
</evidence>
<keyword evidence="1" id="KW-0805">Transcription regulation</keyword>
<keyword evidence="2" id="KW-0238">DNA-binding</keyword>
<dbReference type="Gene3D" id="1.10.10.60">
    <property type="entry name" value="Homeodomain-like"/>
    <property type="match status" value="2"/>
</dbReference>
<dbReference type="GO" id="GO:0043565">
    <property type="term" value="F:sequence-specific DNA binding"/>
    <property type="evidence" value="ECO:0007669"/>
    <property type="project" value="InterPro"/>
</dbReference>
<evidence type="ECO:0000256" key="3">
    <source>
        <dbReference type="ARBA" id="ARBA00023163"/>
    </source>
</evidence>
<keyword evidence="3" id="KW-0804">Transcription</keyword>
<sequence length="286" mass="32764">MEESLYLLKNPINKHSDCYFSYCGFSKTEPKHSFGPAIRDHFLVHIVLEGEGYCSIKNQKYYLRKGQGFVIPPNVSTFYQASESNPWSYVWMGLGGTLVKEYLEYMGITHNHLSFDVQNLSDFKALIFECFAYENDILINEIILQKQAYRFLELLGKSFAVHKQEKLTKKMNPYVSQTLEIISKNAHQNISVASIADQLSINSSYLSRLFKADIGSSIKEYINEIRLTIGNDLLTSTDYSIHEISERIGFASPQSFAKAFKQSRGISPTLYRKKRVGLGETRKEKT</sequence>
<dbReference type="Gene3D" id="2.60.120.280">
    <property type="entry name" value="Regulatory protein AraC"/>
    <property type="match status" value="1"/>
</dbReference>
<dbReference type="InterPro" id="IPR020449">
    <property type="entry name" value="Tscrpt_reg_AraC-type_HTH"/>
</dbReference>
<dbReference type="EMBL" id="CP114063">
    <property type="protein sequence ID" value="WAT25549.1"/>
    <property type="molecule type" value="Genomic_DNA"/>
</dbReference>
<dbReference type="PRINTS" id="PR00032">
    <property type="entry name" value="HTHARAC"/>
</dbReference>
<feature type="domain" description="HTH araC/xylS-type" evidence="4">
    <location>
        <begin position="176"/>
        <end position="274"/>
    </location>
</feature>
<dbReference type="SUPFAM" id="SSF51215">
    <property type="entry name" value="Regulatory protein AraC"/>
    <property type="match status" value="1"/>
</dbReference>
<dbReference type="PROSITE" id="PS01124">
    <property type="entry name" value="HTH_ARAC_FAMILY_2"/>
    <property type="match status" value="1"/>
</dbReference>
<reference evidence="5" key="1">
    <citation type="submission" date="2022-12" db="EMBL/GenBank/DDBJ databases">
        <title>Whole genome sequence analysis of a duck derived balloon bacteium Aerococcus urinaeequi henan2020.</title>
        <authorList>
            <person name="Zhang H."/>
            <person name="Qiao H.X."/>
            <person name="Bian C.Z."/>
            <person name="Shu J.C."/>
        </authorList>
    </citation>
    <scope>NUCLEOTIDE SEQUENCE</scope>
    <source>
        <strain evidence="5">2020-HN-1</strain>
    </source>
</reference>
<dbReference type="Pfam" id="PF02311">
    <property type="entry name" value="AraC_binding"/>
    <property type="match status" value="1"/>
</dbReference>
<evidence type="ECO:0000256" key="1">
    <source>
        <dbReference type="ARBA" id="ARBA00023015"/>
    </source>
</evidence>
<organism evidence="5 6">
    <name type="scientific">Aerococcus urinaeequi</name>
    <dbReference type="NCBI Taxonomy" id="51665"/>
    <lineage>
        <taxon>Bacteria</taxon>
        <taxon>Bacillati</taxon>
        <taxon>Bacillota</taxon>
        <taxon>Bacilli</taxon>
        <taxon>Lactobacillales</taxon>
        <taxon>Aerococcaceae</taxon>
        <taxon>Aerococcus</taxon>
    </lineage>
</organism>
<dbReference type="InterPro" id="IPR037923">
    <property type="entry name" value="HTH-like"/>
</dbReference>
<evidence type="ECO:0000256" key="2">
    <source>
        <dbReference type="ARBA" id="ARBA00023125"/>
    </source>
</evidence>
<name>A0AA47GAX8_9LACT</name>
<dbReference type="Proteomes" id="UP001164714">
    <property type="component" value="Chromosome"/>
</dbReference>
<dbReference type="PANTHER" id="PTHR43280:SF2">
    <property type="entry name" value="HTH-TYPE TRANSCRIPTIONAL REGULATOR EXSA"/>
    <property type="match status" value="1"/>
</dbReference>
<dbReference type="GO" id="GO:0003700">
    <property type="term" value="F:DNA-binding transcription factor activity"/>
    <property type="evidence" value="ECO:0007669"/>
    <property type="project" value="InterPro"/>
</dbReference>
<dbReference type="AlphaFoldDB" id="A0AA47GAX8"/>
<evidence type="ECO:0000259" key="4">
    <source>
        <dbReference type="PROSITE" id="PS01124"/>
    </source>
</evidence>
<dbReference type="Pfam" id="PF12833">
    <property type="entry name" value="HTH_18"/>
    <property type="match status" value="1"/>
</dbReference>
<dbReference type="SMART" id="SM00342">
    <property type="entry name" value="HTH_ARAC"/>
    <property type="match status" value="1"/>
</dbReference>
<protein>
    <submittedName>
        <fullName evidence="5">AraC family transcriptional regulator</fullName>
    </submittedName>
</protein>
<proteinExistence type="predicted"/>
<dbReference type="InterPro" id="IPR009057">
    <property type="entry name" value="Homeodomain-like_sf"/>
</dbReference>
<accession>A0AA47GAX8</accession>
<dbReference type="SUPFAM" id="SSF46689">
    <property type="entry name" value="Homeodomain-like"/>
    <property type="match status" value="2"/>
</dbReference>
<dbReference type="CDD" id="cd06986">
    <property type="entry name" value="cupin_MmsR-like_N"/>
    <property type="match status" value="1"/>
</dbReference>
<dbReference type="RefSeq" id="WP_269105639.1">
    <property type="nucleotide sequence ID" value="NZ_CP114063.1"/>
</dbReference>
<dbReference type="InterPro" id="IPR018060">
    <property type="entry name" value="HTH_AraC"/>
</dbReference>
<evidence type="ECO:0000313" key="6">
    <source>
        <dbReference type="Proteomes" id="UP001164714"/>
    </source>
</evidence>
<dbReference type="InterPro" id="IPR003313">
    <property type="entry name" value="AraC-bd"/>
</dbReference>
<dbReference type="PANTHER" id="PTHR43280">
    <property type="entry name" value="ARAC-FAMILY TRANSCRIPTIONAL REGULATOR"/>
    <property type="match status" value="1"/>
</dbReference>